<dbReference type="Pfam" id="PF12833">
    <property type="entry name" value="HTH_18"/>
    <property type="match status" value="1"/>
</dbReference>
<dbReference type="EMBL" id="FUYY01000005">
    <property type="protein sequence ID" value="SKB71568.1"/>
    <property type="molecule type" value="Genomic_DNA"/>
</dbReference>
<dbReference type="OrthoDB" id="632644at2"/>
<evidence type="ECO:0000259" key="4">
    <source>
        <dbReference type="PROSITE" id="PS01124"/>
    </source>
</evidence>
<dbReference type="GO" id="GO:0043565">
    <property type="term" value="F:sequence-specific DNA binding"/>
    <property type="evidence" value="ECO:0007669"/>
    <property type="project" value="InterPro"/>
</dbReference>
<keyword evidence="1" id="KW-0805">Transcription regulation</keyword>
<gene>
    <name evidence="5" type="ORF">SAMN05660776_2664</name>
</gene>
<keyword evidence="6" id="KW-1185">Reference proteome</keyword>
<evidence type="ECO:0000256" key="3">
    <source>
        <dbReference type="ARBA" id="ARBA00023163"/>
    </source>
</evidence>
<dbReference type="PANTHER" id="PTHR43280">
    <property type="entry name" value="ARAC-FAMILY TRANSCRIPTIONAL REGULATOR"/>
    <property type="match status" value="1"/>
</dbReference>
<dbReference type="AlphaFoldDB" id="A0A1T5DIK5"/>
<dbReference type="Gene3D" id="1.10.10.60">
    <property type="entry name" value="Homeodomain-like"/>
    <property type="match status" value="1"/>
</dbReference>
<dbReference type="STRING" id="241145.SAMN05660776_2664"/>
<dbReference type="GO" id="GO:0003700">
    <property type="term" value="F:DNA-binding transcription factor activity"/>
    <property type="evidence" value="ECO:0007669"/>
    <property type="project" value="InterPro"/>
</dbReference>
<protein>
    <submittedName>
        <fullName evidence="5">AraC-type DNA-binding protein</fullName>
    </submittedName>
</protein>
<dbReference type="InterPro" id="IPR018060">
    <property type="entry name" value="HTH_AraC"/>
</dbReference>
<sequence length="278" mass="32359">MLEAENSFEIFTEATIRQNLYENKVFKVVSPFFLLIKHGEVSINNEEDKIDSKTISVFSKEGIINFTGLSPDCECILIKYDRRYIRSMTLKLDLLAAFKHVYADSQPSFFLPTNDFNDLWFLLNFIKQQIADSQNSNLENHIFRHLNYSFLYMAIDKMNHAVSFKSEPRTQQEKLVLNFLKNIQEKGTSKLKVSDYARMQNVTTRHLSTTIKEITGMSALEIIHSLLYSHAKRNLTETDKPISEIAFELGFNDPYTFSHFFKKQNGLSPSEFRNNYQG</sequence>
<dbReference type="Proteomes" id="UP000190230">
    <property type="component" value="Unassembled WGS sequence"/>
</dbReference>
<dbReference type="PROSITE" id="PS01124">
    <property type="entry name" value="HTH_ARAC_FAMILY_2"/>
    <property type="match status" value="1"/>
</dbReference>
<dbReference type="InterPro" id="IPR020449">
    <property type="entry name" value="Tscrpt_reg_AraC-type_HTH"/>
</dbReference>
<feature type="domain" description="HTH araC/xylS-type" evidence="4">
    <location>
        <begin position="173"/>
        <end position="275"/>
    </location>
</feature>
<evidence type="ECO:0000256" key="2">
    <source>
        <dbReference type="ARBA" id="ARBA00023125"/>
    </source>
</evidence>
<accession>A0A1T5DIK5</accession>
<proteinExistence type="predicted"/>
<keyword evidence="3" id="KW-0804">Transcription</keyword>
<evidence type="ECO:0000313" key="5">
    <source>
        <dbReference type="EMBL" id="SKB71568.1"/>
    </source>
</evidence>
<dbReference type="SUPFAM" id="SSF46689">
    <property type="entry name" value="Homeodomain-like"/>
    <property type="match status" value="1"/>
</dbReference>
<dbReference type="PRINTS" id="PR00032">
    <property type="entry name" value="HTHARAC"/>
</dbReference>
<organism evidence="5 6">
    <name type="scientific">Salegentibacter holothuriorum</name>
    <dbReference type="NCBI Taxonomy" id="241145"/>
    <lineage>
        <taxon>Bacteria</taxon>
        <taxon>Pseudomonadati</taxon>
        <taxon>Bacteroidota</taxon>
        <taxon>Flavobacteriia</taxon>
        <taxon>Flavobacteriales</taxon>
        <taxon>Flavobacteriaceae</taxon>
        <taxon>Salegentibacter</taxon>
    </lineage>
</organism>
<evidence type="ECO:0000256" key="1">
    <source>
        <dbReference type="ARBA" id="ARBA00023015"/>
    </source>
</evidence>
<dbReference type="InterPro" id="IPR009057">
    <property type="entry name" value="Homeodomain-like_sf"/>
</dbReference>
<keyword evidence="2 5" id="KW-0238">DNA-binding</keyword>
<dbReference type="PANTHER" id="PTHR43280:SF32">
    <property type="entry name" value="TRANSCRIPTIONAL REGULATORY PROTEIN"/>
    <property type="match status" value="1"/>
</dbReference>
<name>A0A1T5DIK5_9FLAO</name>
<dbReference type="SMART" id="SM00342">
    <property type="entry name" value="HTH_ARAC"/>
    <property type="match status" value="1"/>
</dbReference>
<reference evidence="6" key="1">
    <citation type="submission" date="2017-02" db="EMBL/GenBank/DDBJ databases">
        <authorList>
            <person name="Varghese N."/>
            <person name="Submissions S."/>
        </authorList>
    </citation>
    <scope>NUCLEOTIDE SEQUENCE [LARGE SCALE GENOMIC DNA]</scope>
    <source>
        <strain evidence="6">DSM 23405</strain>
    </source>
</reference>
<dbReference type="RefSeq" id="WP_079721509.1">
    <property type="nucleotide sequence ID" value="NZ_FUYY01000005.1"/>
</dbReference>
<evidence type="ECO:0000313" key="6">
    <source>
        <dbReference type="Proteomes" id="UP000190230"/>
    </source>
</evidence>